<evidence type="ECO:0000256" key="2">
    <source>
        <dbReference type="ARBA" id="ARBA00004245"/>
    </source>
</evidence>
<keyword evidence="12" id="KW-1185">Reference proteome</keyword>
<dbReference type="OrthoDB" id="10033309at2759"/>
<evidence type="ECO:0000256" key="10">
    <source>
        <dbReference type="RuleBase" id="RU365010"/>
    </source>
</evidence>
<reference evidence="12" key="1">
    <citation type="journal article" date="2013" name="Nat. Biotechnol.">
        <title>Draft genome sequence of chickpea (Cicer arietinum) provides a resource for trait improvement.</title>
        <authorList>
            <person name="Varshney R.K."/>
            <person name="Song C."/>
            <person name="Saxena R.K."/>
            <person name="Azam S."/>
            <person name="Yu S."/>
            <person name="Sharpe A.G."/>
            <person name="Cannon S."/>
            <person name="Baek J."/>
            <person name="Rosen B.D."/>
            <person name="Tar'an B."/>
            <person name="Millan T."/>
            <person name="Zhang X."/>
            <person name="Ramsay L.D."/>
            <person name="Iwata A."/>
            <person name="Wang Y."/>
            <person name="Nelson W."/>
            <person name="Farmer A.D."/>
            <person name="Gaur P.M."/>
            <person name="Soderlund C."/>
            <person name="Penmetsa R.V."/>
            <person name="Xu C."/>
            <person name="Bharti A.K."/>
            <person name="He W."/>
            <person name="Winter P."/>
            <person name="Zhao S."/>
            <person name="Hane J.K."/>
            <person name="Carrasquilla-Garcia N."/>
            <person name="Condie J.A."/>
            <person name="Upadhyaya H.D."/>
            <person name="Luo M.C."/>
            <person name="Thudi M."/>
            <person name="Gowda C.L."/>
            <person name="Singh N.P."/>
            <person name="Lichtenzveig J."/>
            <person name="Gali K.K."/>
            <person name="Rubio J."/>
            <person name="Nadarajan N."/>
            <person name="Dolezel J."/>
            <person name="Bansal K.C."/>
            <person name="Xu X."/>
            <person name="Edwards D."/>
            <person name="Zhang G."/>
            <person name="Kahl G."/>
            <person name="Gil J."/>
            <person name="Singh K.B."/>
            <person name="Datta S.K."/>
            <person name="Jackson S.A."/>
            <person name="Wang J."/>
            <person name="Cook D.R."/>
        </authorList>
    </citation>
    <scope>NUCLEOTIDE SEQUENCE [LARGE SCALE GENOMIC DNA]</scope>
    <source>
        <strain evidence="12">cv. CDC Frontier</strain>
    </source>
</reference>
<dbReference type="GO" id="GO:0045505">
    <property type="term" value="F:dynein intermediate chain binding"/>
    <property type="evidence" value="ECO:0007669"/>
    <property type="project" value="TreeGrafter"/>
</dbReference>
<comment type="similarity">
    <text evidence="10">Belongs to the dynein light chain family.</text>
</comment>
<keyword evidence="6" id="KW-0509">mRNA transport</keyword>
<keyword evidence="7" id="KW-0653">Protein transport</keyword>
<keyword evidence="3" id="KW-0813">Transport</keyword>
<evidence type="ECO:0000256" key="4">
    <source>
        <dbReference type="ARBA" id="ARBA00022490"/>
    </source>
</evidence>
<dbReference type="GeneID" id="101502281"/>
<dbReference type="Pfam" id="PF01221">
    <property type="entry name" value="Dynein_light"/>
    <property type="match status" value="1"/>
</dbReference>
<sequence>MTRGKKKNIDAGDPTENSLSLPVPVSNTPPPPSIPPKKIFIINADMTQEMQWEAFDIAVTVFEKNHNLDTVTAEEIKTEFDRRHGPSWHCIVGSNFGSHVTHEPNHFVNFYLEQKAVLLYKYG</sequence>
<dbReference type="CDD" id="cd21452">
    <property type="entry name" value="DLC-like_DYNLL1_DYNLL2"/>
    <property type="match status" value="1"/>
</dbReference>
<dbReference type="GO" id="GO:0007017">
    <property type="term" value="P:microtubule-based process"/>
    <property type="evidence" value="ECO:0007669"/>
    <property type="project" value="InterPro"/>
</dbReference>
<dbReference type="PaxDb" id="3827-XP_004487884.1"/>
<evidence type="ECO:0000256" key="1">
    <source>
        <dbReference type="ARBA" id="ARBA00004123"/>
    </source>
</evidence>
<dbReference type="SMART" id="SM01375">
    <property type="entry name" value="Dynein_light"/>
    <property type="match status" value="1"/>
</dbReference>
<keyword evidence="4 10" id="KW-0963">Cytoplasm</keyword>
<dbReference type="FunFam" id="3.30.740.10:FF:000005">
    <property type="entry name" value="Dynein light chain"/>
    <property type="match status" value="1"/>
</dbReference>
<evidence type="ECO:0000256" key="3">
    <source>
        <dbReference type="ARBA" id="ARBA00022448"/>
    </source>
</evidence>
<dbReference type="PANTHER" id="PTHR11886">
    <property type="entry name" value="DYNEIN LIGHT CHAIN"/>
    <property type="match status" value="1"/>
</dbReference>
<organism evidence="12 13">
    <name type="scientific">Cicer arietinum</name>
    <name type="common">Chickpea</name>
    <name type="synonym">Garbanzo</name>
    <dbReference type="NCBI Taxonomy" id="3827"/>
    <lineage>
        <taxon>Eukaryota</taxon>
        <taxon>Viridiplantae</taxon>
        <taxon>Streptophyta</taxon>
        <taxon>Embryophyta</taxon>
        <taxon>Tracheophyta</taxon>
        <taxon>Spermatophyta</taxon>
        <taxon>Magnoliopsida</taxon>
        <taxon>eudicotyledons</taxon>
        <taxon>Gunneridae</taxon>
        <taxon>Pentapetalae</taxon>
        <taxon>rosids</taxon>
        <taxon>fabids</taxon>
        <taxon>Fabales</taxon>
        <taxon>Fabaceae</taxon>
        <taxon>Papilionoideae</taxon>
        <taxon>50 kb inversion clade</taxon>
        <taxon>NPAAA clade</taxon>
        <taxon>Hologalegina</taxon>
        <taxon>IRL clade</taxon>
        <taxon>Cicereae</taxon>
        <taxon>Cicer</taxon>
    </lineage>
</organism>
<comment type="subcellular location">
    <subcellularLocation>
        <location evidence="2 10">Cytoplasm</location>
        <location evidence="2 10">Cytoskeleton</location>
    </subcellularLocation>
    <subcellularLocation>
        <location evidence="1">Nucleus</location>
    </subcellularLocation>
</comment>
<keyword evidence="5 10" id="KW-0493">Microtubule</keyword>
<proteinExistence type="inferred from homology"/>
<evidence type="ECO:0000313" key="12">
    <source>
        <dbReference type="Proteomes" id="UP000087171"/>
    </source>
</evidence>
<dbReference type="GO" id="GO:0051028">
    <property type="term" value="P:mRNA transport"/>
    <property type="evidence" value="ECO:0007669"/>
    <property type="project" value="UniProtKB-KW"/>
</dbReference>
<dbReference type="InterPro" id="IPR001372">
    <property type="entry name" value="Dynein_light_chain_typ-1/2"/>
</dbReference>
<dbReference type="STRING" id="3827.A0A1S2XGY8"/>
<name>A0A1S2XGY8_CICAR</name>
<dbReference type="InterPro" id="IPR037177">
    <property type="entry name" value="DLC_sf"/>
</dbReference>
<dbReference type="PANTHER" id="PTHR11886:SF35">
    <property type="entry name" value="DYNEIN LIGHT CHAIN"/>
    <property type="match status" value="1"/>
</dbReference>
<dbReference type="eggNOG" id="KOG3430">
    <property type="taxonomic scope" value="Eukaryota"/>
</dbReference>
<dbReference type="GO" id="GO:0005634">
    <property type="term" value="C:nucleus"/>
    <property type="evidence" value="ECO:0007669"/>
    <property type="project" value="UniProtKB-SubCell"/>
</dbReference>
<keyword evidence="9" id="KW-0539">Nucleus</keyword>
<keyword evidence="10" id="KW-0505">Motor protein</keyword>
<dbReference type="GO" id="GO:0005868">
    <property type="term" value="C:cytoplasmic dynein complex"/>
    <property type="evidence" value="ECO:0007669"/>
    <property type="project" value="TreeGrafter"/>
</dbReference>
<evidence type="ECO:0000313" key="13">
    <source>
        <dbReference type="RefSeq" id="XP_004487884.1"/>
    </source>
</evidence>
<dbReference type="Proteomes" id="UP000087171">
    <property type="component" value="Chromosome Ca1"/>
</dbReference>
<keyword evidence="10" id="KW-0243">Dynein</keyword>
<evidence type="ECO:0000256" key="5">
    <source>
        <dbReference type="ARBA" id="ARBA00022701"/>
    </source>
</evidence>
<evidence type="ECO:0000256" key="8">
    <source>
        <dbReference type="ARBA" id="ARBA00023212"/>
    </source>
</evidence>
<dbReference type="RefSeq" id="XP_004487884.1">
    <property type="nucleotide sequence ID" value="XM_004487827.3"/>
</dbReference>
<evidence type="ECO:0000256" key="9">
    <source>
        <dbReference type="ARBA" id="ARBA00023242"/>
    </source>
</evidence>
<dbReference type="Gene3D" id="3.30.740.10">
    <property type="entry name" value="Protein Inhibitor Of Neuronal Nitric Oxide Synthase"/>
    <property type="match status" value="1"/>
</dbReference>
<dbReference type="GO" id="GO:0005874">
    <property type="term" value="C:microtubule"/>
    <property type="evidence" value="ECO:0007669"/>
    <property type="project" value="UniProtKB-KW"/>
</dbReference>
<evidence type="ECO:0000256" key="11">
    <source>
        <dbReference type="SAM" id="MobiDB-lite"/>
    </source>
</evidence>
<evidence type="ECO:0000256" key="7">
    <source>
        <dbReference type="ARBA" id="ARBA00022927"/>
    </source>
</evidence>
<accession>A0A1S2XGY8</accession>
<gene>
    <name evidence="13" type="primary">LOC101502281</name>
</gene>
<protein>
    <recommendedName>
        <fullName evidence="10">Dynein light chain</fullName>
    </recommendedName>
</protein>
<feature type="region of interest" description="Disordered" evidence="11">
    <location>
        <begin position="1"/>
        <end position="32"/>
    </location>
</feature>
<reference evidence="13" key="2">
    <citation type="submission" date="2025-08" db="UniProtKB">
        <authorList>
            <consortium name="RefSeq"/>
        </authorList>
    </citation>
    <scope>IDENTIFICATION</scope>
    <source>
        <tissue evidence="13">Etiolated seedlings</tissue>
    </source>
</reference>
<dbReference type="GO" id="GO:0015031">
    <property type="term" value="P:protein transport"/>
    <property type="evidence" value="ECO:0007669"/>
    <property type="project" value="UniProtKB-KW"/>
</dbReference>
<evidence type="ECO:0000256" key="6">
    <source>
        <dbReference type="ARBA" id="ARBA00022816"/>
    </source>
</evidence>
<dbReference type="KEGG" id="cam:101502281"/>
<dbReference type="AlphaFoldDB" id="A0A1S2XGY8"/>
<dbReference type="SUPFAM" id="SSF54648">
    <property type="entry name" value="DLC"/>
    <property type="match status" value="1"/>
</dbReference>
<keyword evidence="8 10" id="KW-0206">Cytoskeleton</keyword>